<dbReference type="InterPro" id="IPR050475">
    <property type="entry name" value="Prenyltransferase_related"/>
</dbReference>
<evidence type="ECO:0000256" key="2">
    <source>
        <dbReference type="ARBA" id="ARBA00022475"/>
    </source>
</evidence>
<comment type="subcellular location">
    <subcellularLocation>
        <location evidence="1">Membrane</location>
        <topology evidence="1">Multi-pass membrane protein</topology>
    </subcellularLocation>
</comment>
<keyword evidence="4 6" id="KW-1133">Transmembrane helix</keyword>
<evidence type="ECO:0000256" key="6">
    <source>
        <dbReference type="SAM" id="Phobius"/>
    </source>
</evidence>
<dbReference type="CDD" id="cd13961">
    <property type="entry name" value="PT_UbiA_DGGGPS"/>
    <property type="match status" value="1"/>
</dbReference>
<dbReference type="Gene3D" id="1.20.120.1780">
    <property type="entry name" value="UbiA prenyltransferase"/>
    <property type="match status" value="1"/>
</dbReference>
<feature type="transmembrane region" description="Helical" evidence="6">
    <location>
        <begin position="12"/>
        <end position="33"/>
    </location>
</feature>
<evidence type="ECO:0000256" key="3">
    <source>
        <dbReference type="ARBA" id="ARBA00022692"/>
    </source>
</evidence>
<dbReference type="InterPro" id="IPR044878">
    <property type="entry name" value="UbiA_sf"/>
</dbReference>
<accession>A0ABP8N166</accession>
<dbReference type="InterPro" id="IPR000537">
    <property type="entry name" value="UbiA_prenyltransferase"/>
</dbReference>
<evidence type="ECO:0000256" key="1">
    <source>
        <dbReference type="ARBA" id="ARBA00004141"/>
    </source>
</evidence>
<sequence>MAWLRLVRWNNLFIVMLTQLLVWCCVLLPLHAWTDTPFLLGPLHFALVCTSTILIAAAGYIINDYFDIKIDAINRPQKAILDRVIDRRQAIIAHSVLNVLALVLAGAVALSAGKWYWLFVQLFSTVLLFFYSSHFKRLYVIGNVVVALLTALTIFTLFIYEPGLWYFVKQPPMLRKGDAELANPIWVLGIYTGFAFVLTWMREIVKDMEDHIGDAAEGCVTMPIKLGLKRTARFIQLISLGAIIPLVIASVKVQGLLGIYTFFVLTLPLTAWVLLLNRRASTQHYHRMSRYLKVIMVSGIGSLIVYYFQANA</sequence>
<feature type="transmembrane region" description="Helical" evidence="6">
    <location>
        <begin position="234"/>
        <end position="251"/>
    </location>
</feature>
<feature type="transmembrane region" description="Helical" evidence="6">
    <location>
        <begin position="288"/>
        <end position="308"/>
    </location>
</feature>
<gene>
    <name evidence="7" type="ORF">GCM10023092_26430</name>
</gene>
<dbReference type="EMBL" id="BAABEZ010000024">
    <property type="protein sequence ID" value="GAA4458299.1"/>
    <property type="molecule type" value="Genomic_DNA"/>
</dbReference>
<dbReference type="RefSeq" id="WP_344828104.1">
    <property type="nucleotide sequence ID" value="NZ_BAABEZ010000024.1"/>
</dbReference>
<evidence type="ECO:0000313" key="8">
    <source>
        <dbReference type="Proteomes" id="UP001501410"/>
    </source>
</evidence>
<dbReference type="Proteomes" id="UP001501410">
    <property type="component" value="Unassembled WGS sequence"/>
</dbReference>
<evidence type="ECO:0000256" key="5">
    <source>
        <dbReference type="ARBA" id="ARBA00023136"/>
    </source>
</evidence>
<organism evidence="7 8">
    <name type="scientific">Rurimicrobium arvi</name>
    <dbReference type="NCBI Taxonomy" id="2049916"/>
    <lineage>
        <taxon>Bacteria</taxon>
        <taxon>Pseudomonadati</taxon>
        <taxon>Bacteroidota</taxon>
        <taxon>Chitinophagia</taxon>
        <taxon>Chitinophagales</taxon>
        <taxon>Chitinophagaceae</taxon>
        <taxon>Rurimicrobium</taxon>
    </lineage>
</organism>
<evidence type="ECO:0000256" key="4">
    <source>
        <dbReference type="ARBA" id="ARBA00022989"/>
    </source>
</evidence>
<proteinExistence type="predicted"/>
<reference evidence="8" key="1">
    <citation type="journal article" date="2019" name="Int. J. Syst. Evol. Microbiol.">
        <title>The Global Catalogue of Microorganisms (GCM) 10K type strain sequencing project: providing services to taxonomists for standard genome sequencing and annotation.</title>
        <authorList>
            <consortium name="The Broad Institute Genomics Platform"/>
            <consortium name="The Broad Institute Genome Sequencing Center for Infectious Disease"/>
            <person name="Wu L."/>
            <person name="Ma J."/>
        </authorList>
    </citation>
    <scope>NUCLEOTIDE SEQUENCE [LARGE SCALE GENOMIC DNA]</scope>
    <source>
        <strain evidence="8">JCM 31921</strain>
    </source>
</reference>
<feature type="transmembrane region" description="Helical" evidence="6">
    <location>
        <begin position="115"/>
        <end position="131"/>
    </location>
</feature>
<keyword evidence="8" id="KW-1185">Reference proteome</keyword>
<feature type="transmembrane region" description="Helical" evidence="6">
    <location>
        <begin position="138"/>
        <end position="161"/>
    </location>
</feature>
<dbReference type="Pfam" id="PF01040">
    <property type="entry name" value="UbiA"/>
    <property type="match status" value="1"/>
</dbReference>
<keyword evidence="2" id="KW-1003">Cell membrane</keyword>
<feature type="transmembrane region" description="Helical" evidence="6">
    <location>
        <begin position="39"/>
        <end position="62"/>
    </location>
</feature>
<feature type="transmembrane region" description="Helical" evidence="6">
    <location>
        <begin position="257"/>
        <end position="276"/>
    </location>
</feature>
<name>A0ABP8N166_9BACT</name>
<feature type="transmembrane region" description="Helical" evidence="6">
    <location>
        <begin position="181"/>
        <end position="201"/>
    </location>
</feature>
<dbReference type="PANTHER" id="PTHR42723">
    <property type="entry name" value="CHLOROPHYLL SYNTHASE"/>
    <property type="match status" value="1"/>
</dbReference>
<keyword evidence="5 6" id="KW-0472">Membrane</keyword>
<feature type="transmembrane region" description="Helical" evidence="6">
    <location>
        <begin position="90"/>
        <end position="109"/>
    </location>
</feature>
<dbReference type="PANTHER" id="PTHR42723:SF1">
    <property type="entry name" value="CHLOROPHYLL SYNTHASE, CHLOROPLASTIC"/>
    <property type="match status" value="1"/>
</dbReference>
<keyword evidence="3 6" id="KW-0812">Transmembrane</keyword>
<dbReference type="Gene3D" id="1.10.357.140">
    <property type="entry name" value="UbiA prenyltransferase"/>
    <property type="match status" value="1"/>
</dbReference>
<evidence type="ECO:0000313" key="7">
    <source>
        <dbReference type="EMBL" id="GAA4458299.1"/>
    </source>
</evidence>
<comment type="caution">
    <text evidence="7">The sequence shown here is derived from an EMBL/GenBank/DDBJ whole genome shotgun (WGS) entry which is preliminary data.</text>
</comment>
<protein>
    <submittedName>
        <fullName evidence="7">Geranylgeranylglycerol-phosphate geranylgeranyltransferase</fullName>
    </submittedName>
</protein>